<reference evidence="1" key="1">
    <citation type="submission" date="2021-06" db="EMBL/GenBank/DDBJ databases">
        <authorList>
            <person name="Kallberg Y."/>
            <person name="Tangrot J."/>
            <person name="Rosling A."/>
        </authorList>
    </citation>
    <scope>NUCLEOTIDE SEQUENCE</scope>
    <source>
        <strain evidence="1">IN212</strain>
    </source>
</reference>
<gene>
    <name evidence="1" type="ORF">RFULGI_LOCUS8732</name>
</gene>
<feature type="non-terminal residue" evidence="1">
    <location>
        <position position="152"/>
    </location>
</feature>
<dbReference type="EMBL" id="CAJVPZ010014490">
    <property type="protein sequence ID" value="CAG8658006.1"/>
    <property type="molecule type" value="Genomic_DNA"/>
</dbReference>
<accession>A0A9N9H9X2</accession>
<organism evidence="1 2">
    <name type="scientific">Racocetra fulgida</name>
    <dbReference type="NCBI Taxonomy" id="60492"/>
    <lineage>
        <taxon>Eukaryota</taxon>
        <taxon>Fungi</taxon>
        <taxon>Fungi incertae sedis</taxon>
        <taxon>Mucoromycota</taxon>
        <taxon>Glomeromycotina</taxon>
        <taxon>Glomeromycetes</taxon>
        <taxon>Diversisporales</taxon>
        <taxon>Gigasporaceae</taxon>
        <taxon>Racocetra</taxon>
    </lineage>
</organism>
<dbReference type="Proteomes" id="UP000789396">
    <property type="component" value="Unassembled WGS sequence"/>
</dbReference>
<protein>
    <submittedName>
        <fullName evidence="1">15999_t:CDS:1</fullName>
    </submittedName>
</protein>
<sequence length="152" mass="16260">MASPEHEAVVSVLFQIFIIPNGASDVTIYPNVAHIPRPTIQHPGPPPSDARLWTRQTPAPPGSTPVAGLTGVSVQEWDFGTLQFNSNNPTGCTGPNIPAYQVNIPVLDVFWDPPIVAGTPNAIGYTIIVPPAITANNFVIDLYDIQQEILAT</sequence>
<proteinExistence type="predicted"/>
<keyword evidence="2" id="KW-1185">Reference proteome</keyword>
<comment type="caution">
    <text evidence="1">The sequence shown here is derived from an EMBL/GenBank/DDBJ whole genome shotgun (WGS) entry which is preliminary data.</text>
</comment>
<evidence type="ECO:0000313" key="2">
    <source>
        <dbReference type="Proteomes" id="UP000789396"/>
    </source>
</evidence>
<dbReference type="OrthoDB" id="2400752at2759"/>
<name>A0A9N9H9X2_9GLOM</name>
<dbReference type="AlphaFoldDB" id="A0A9N9H9X2"/>
<evidence type="ECO:0000313" key="1">
    <source>
        <dbReference type="EMBL" id="CAG8658006.1"/>
    </source>
</evidence>